<dbReference type="PROSITE" id="PS50059">
    <property type="entry name" value="FKBP_PPIASE"/>
    <property type="match status" value="1"/>
</dbReference>
<accession>A0A2T6BJM3</accession>
<keyword evidence="6 12" id="KW-0697">Rotamase</keyword>
<dbReference type="InterPro" id="IPR046357">
    <property type="entry name" value="PPIase_dom_sf"/>
</dbReference>
<dbReference type="Pfam" id="PF00254">
    <property type="entry name" value="FKBP_C"/>
    <property type="match status" value="1"/>
</dbReference>
<keyword evidence="17" id="KW-1185">Reference proteome</keyword>
<comment type="function">
    <text evidence="10 12">Involved in protein export. Acts as a chaperone by maintaining the newly synthesized protein in an open conformation. Functions as a peptidyl-prolyl cis-trans isomerase.</text>
</comment>
<keyword evidence="5 12" id="KW-0132">Cell division</keyword>
<protein>
    <recommendedName>
        <fullName evidence="4 12">Trigger factor</fullName>
        <shortName evidence="12">TF</shortName>
        <ecNumber evidence="3 12">5.2.1.8</ecNumber>
    </recommendedName>
    <alternativeName>
        <fullName evidence="11 12">PPIase</fullName>
    </alternativeName>
</protein>
<dbReference type="Gene3D" id="3.10.50.40">
    <property type="match status" value="1"/>
</dbReference>
<evidence type="ECO:0000256" key="5">
    <source>
        <dbReference type="ARBA" id="ARBA00022618"/>
    </source>
</evidence>
<dbReference type="GO" id="GO:0005737">
    <property type="term" value="C:cytoplasm"/>
    <property type="evidence" value="ECO:0007669"/>
    <property type="project" value="UniProtKB-SubCell"/>
</dbReference>
<gene>
    <name evidence="12" type="primary">tig</name>
    <name evidence="16" type="ORF">C8N43_0908</name>
</gene>
<evidence type="ECO:0000256" key="6">
    <source>
        <dbReference type="ARBA" id="ARBA00023110"/>
    </source>
</evidence>
<dbReference type="GO" id="GO:0006457">
    <property type="term" value="P:protein folding"/>
    <property type="evidence" value="ECO:0007669"/>
    <property type="project" value="UniProtKB-UniRule"/>
</dbReference>
<feature type="domain" description="PPIase FKBP-type" evidence="15">
    <location>
        <begin position="165"/>
        <end position="225"/>
    </location>
</feature>
<evidence type="ECO:0000256" key="9">
    <source>
        <dbReference type="ARBA" id="ARBA00023306"/>
    </source>
</evidence>
<evidence type="ECO:0000256" key="12">
    <source>
        <dbReference type="HAMAP-Rule" id="MF_00303"/>
    </source>
</evidence>
<dbReference type="SUPFAM" id="SSF102735">
    <property type="entry name" value="Trigger factor ribosome-binding domain"/>
    <property type="match status" value="1"/>
</dbReference>
<evidence type="ECO:0000313" key="17">
    <source>
        <dbReference type="Proteomes" id="UP000243978"/>
    </source>
</evidence>
<organism evidence="16 17">
    <name type="scientific">Litoreibacter ponti</name>
    <dbReference type="NCBI Taxonomy" id="1510457"/>
    <lineage>
        <taxon>Bacteria</taxon>
        <taxon>Pseudomonadati</taxon>
        <taxon>Pseudomonadota</taxon>
        <taxon>Alphaproteobacteria</taxon>
        <taxon>Rhodobacterales</taxon>
        <taxon>Roseobacteraceae</taxon>
        <taxon>Litoreibacter</taxon>
    </lineage>
</organism>
<reference evidence="16 17" key="1">
    <citation type="submission" date="2018-04" db="EMBL/GenBank/DDBJ databases">
        <title>Genomic Encyclopedia of Archaeal and Bacterial Type Strains, Phase II (KMG-II): from individual species to whole genera.</title>
        <authorList>
            <person name="Goeker M."/>
        </authorList>
    </citation>
    <scope>NUCLEOTIDE SEQUENCE [LARGE SCALE GENOMIC DNA]</scope>
    <source>
        <strain evidence="16 17">DSM 100977</strain>
    </source>
</reference>
<dbReference type="GO" id="GO:0003755">
    <property type="term" value="F:peptidyl-prolyl cis-trans isomerase activity"/>
    <property type="evidence" value="ECO:0007669"/>
    <property type="project" value="UniProtKB-UniRule"/>
</dbReference>
<dbReference type="GO" id="GO:0051301">
    <property type="term" value="P:cell division"/>
    <property type="evidence" value="ECO:0007669"/>
    <property type="project" value="UniProtKB-KW"/>
</dbReference>
<dbReference type="EC" id="5.2.1.8" evidence="3 12"/>
<dbReference type="NCBIfam" id="TIGR00115">
    <property type="entry name" value="tig"/>
    <property type="match status" value="1"/>
</dbReference>
<evidence type="ECO:0000256" key="14">
    <source>
        <dbReference type="RuleBase" id="RU003914"/>
    </source>
</evidence>
<dbReference type="HAMAP" id="MF_00303">
    <property type="entry name" value="Trigger_factor_Tig"/>
    <property type="match status" value="1"/>
</dbReference>
<evidence type="ECO:0000256" key="13">
    <source>
        <dbReference type="PROSITE-ProRule" id="PRU00277"/>
    </source>
</evidence>
<dbReference type="Pfam" id="PF05698">
    <property type="entry name" value="Trigger_C"/>
    <property type="match status" value="1"/>
</dbReference>
<keyword evidence="8 12" id="KW-0413">Isomerase</keyword>
<dbReference type="PIRSF" id="PIRSF003095">
    <property type="entry name" value="Trigger_factor"/>
    <property type="match status" value="1"/>
</dbReference>
<dbReference type="GO" id="GO:0015031">
    <property type="term" value="P:protein transport"/>
    <property type="evidence" value="ECO:0007669"/>
    <property type="project" value="UniProtKB-UniRule"/>
</dbReference>
<dbReference type="Pfam" id="PF05697">
    <property type="entry name" value="Trigger_N"/>
    <property type="match status" value="1"/>
</dbReference>
<keyword evidence="7 12" id="KW-0143">Chaperone</keyword>
<evidence type="ECO:0000256" key="10">
    <source>
        <dbReference type="ARBA" id="ARBA00024849"/>
    </source>
</evidence>
<comment type="caution">
    <text evidence="16">The sequence shown here is derived from an EMBL/GenBank/DDBJ whole genome shotgun (WGS) entry which is preliminary data.</text>
</comment>
<dbReference type="Proteomes" id="UP000243978">
    <property type="component" value="Unassembled WGS sequence"/>
</dbReference>
<sequence>MQVTETLNDGLKRGYQIVLSAAELDEKVNEKLLEAQPEVEMKGFRKGKVPMALLKKQFGDRVMGEAMQESIDGAMSKHFEDTGDRPALQPEIKMTNEDWKPGDDVDVSVSYEKLPEIPDVDLKGVKLEKLVVKAEDKDIDEALSNLAENTQNFEDRKKGAKAKDGDQVTIDFLGKVDGEPFEGGAAEDYPLVLGSGSFIPGFEEQLVGTKVGDEKEVNVDFPAEYQAEHLAGKAAVFECKIKAVKEPKAAEINDEMAKQFGAEDLAALKTQVAERLEAEFGGASRAVMKRKLLDELDKMVKFDLPPSLVEAEANQIAHQLWHEENPEVEGHDHPEIEATDEHKALAERRVRLGLLLAEMGRKNEIEVSDAEMTQAIMNQARQYPGQERQFFEFVQQNQQMQQQMRAPIFEDKVVDYIFELAEIKEKKVKKADLEKAVEALEDDAS</sequence>
<dbReference type="Gene3D" id="3.30.70.1050">
    <property type="entry name" value="Trigger factor ribosome-binding domain"/>
    <property type="match status" value="1"/>
</dbReference>
<dbReference type="Gene3D" id="1.10.3120.10">
    <property type="entry name" value="Trigger factor, C-terminal domain"/>
    <property type="match status" value="1"/>
</dbReference>
<dbReference type="InterPro" id="IPR036611">
    <property type="entry name" value="Trigger_fac_ribosome-bd_sf"/>
</dbReference>
<evidence type="ECO:0000256" key="11">
    <source>
        <dbReference type="ARBA" id="ARBA00029986"/>
    </source>
</evidence>
<name>A0A2T6BJM3_9RHOB</name>
<evidence type="ECO:0000256" key="4">
    <source>
        <dbReference type="ARBA" id="ARBA00016902"/>
    </source>
</evidence>
<comment type="similarity">
    <text evidence="2 12 14">Belongs to the FKBP-type PPIase family. Tig subfamily.</text>
</comment>
<evidence type="ECO:0000313" key="16">
    <source>
        <dbReference type="EMBL" id="PTX56255.1"/>
    </source>
</evidence>
<dbReference type="InterPro" id="IPR027304">
    <property type="entry name" value="Trigger_fact/SurA_dom_sf"/>
</dbReference>
<dbReference type="OrthoDB" id="9767721at2"/>
<dbReference type="InterPro" id="IPR005215">
    <property type="entry name" value="Trig_fac"/>
</dbReference>
<dbReference type="InterPro" id="IPR001179">
    <property type="entry name" value="PPIase_FKBP_dom"/>
</dbReference>
<dbReference type="InterPro" id="IPR008880">
    <property type="entry name" value="Trigger_fac_C"/>
</dbReference>
<evidence type="ECO:0000256" key="3">
    <source>
        <dbReference type="ARBA" id="ARBA00013194"/>
    </source>
</evidence>
<comment type="subcellular location">
    <subcellularLocation>
        <location evidence="12">Cytoplasm</location>
    </subcellularLocation>
    <text evidence="12">About half TF is bound to the ribosome near the polypeptide exit tunnel while the other half is free in the cytoplasm.</text>
</comment>
<evidence type="ECO:0000256" key="8">
    <source>
        <dbReference type="ARBA" id="ARBA00023235"/>
    </source>
</evidence>
<keyword evidence="12" id="KW-0963">Cytoplasm</keyword>
<keyword evidence="9 12" id="KW-0131">Cell cycle</keyword>
<evidence type="ECO:0000256" key="1">
    <source>
        <dbReference type="ARBA" id="ARBA00000971"/>
    </source>
</evidence>
<evidence type="ECO:0000256" key="7">
    <source>
        <dbReference type="ARBA" id="ARBA00023186"/>
    </source>
</evidence>
<dbReference type="InterPro" id="IPR008881">
    <property type="entry name" value="Trigger_fac_ribosome-bd_bac"/>
</dbReference>
<evidence type="ECO:0000256" key="2">
    <source>
        <dbReference type="ARBA" id="ARBA00005464"/>
    </source>
</evidence>
<proteinExistence type="inferred from homology"/>
<dbReference type="AlphaFoldDB" id="A0A2T6BJM3"/>
<dbReference type="SUPFAM" id="SSF54534">
    <property type="entry name" value="FKBP-like"/>
    <property type="match status" value="1"/>
</dbReference>
<dbReference type="EMBL" id="QBKS01000001">
    <property type="protein sequence ID" value="PTX56255.1"/>
    <property type="molecule type" value="Genomic_DNA"/>
</dbReference>
<dbReference type="SUPFAM" id="SSF109998">
    <property type="entry name" value="Triger factor/SurA peptide-binding domain-like"/>
    <property type="match status" value="1"/>
</dbReference>
<evidence type="ECO:0000259" key="15">
    <source>
        <dbReference type="PROSITE" id="PS50059"/>
    </source>
</evidence>
<comment type="domain">
    <text evidence="12">Consists of 3 domains; the N-terminus binds the ribosome, the middle domain has PPIase activity, while the C-terminus has intrinsic chaperone activity on its own.</text>
</comment>
<dbReference type="FunFam" id="3.10.50.40:FF:000001">
    <property type="entry name" value="Trigger factor"/>
    <property type="match status" value="1"/>
</dbReference>
<dbReference type="InterPro" id="IPR037041">
    <property type="entry name" value="Trigger_fac_C_sf"/>
</dbReference>
<dbReference type="RefSeq" id="WP_107844472.1">
    <property type="nucleotide sequence ID" value="NZ_QBKS01000001.1"/>
</dbReference>
<comment type="catalytic activity">
    <reaction evidence="1 12 13">
        <text>[protein]-peptidylproline (omega=180) = [protein]-peptidylproline (omega=0)</text>
        <dbReference type="Rhea" id="RHEA:16237"/>
        <dbReference type="Rhea" id="RHEA-COMP:10747"/>
        <dbReference type="Rhea" id="RHEA-COMP:10748"/>
        <dbReference type="ChEBI" id="CHEBI:83833"/>
        <dbReference type="ChEBI" id="CHEBI:83834"/>
        <dbReference type="EC" id="5.2.1.8"/>
    </reaction>
</comment>